<dbReference type="InterPro" id="IPR045231">
    <property type="entry name" value="Yip1/4-like"/>
</dbReference>
<gene>
    <name evidence="7" type="ORF">RJ641_027988</name>
</gene>
<dbReference type="PANTHER" id="PTHR21236:SF2">
    <property type="entry name" value="PROTEIN YIPF"/>
    <property type="match status" value="1"/>
</dbReference>
<evidence type="ECO:0000256" key="1">
    <source>
        <dbReference type="ARBA" id="ARBA00004141"/>
    </source>
</evidence>
<evidence type="ECO:0000256" key="3">
    <source>
        <dbReference type="ARBA" id="ARBA00022692"/>
    </source>
</evidence>
<dbReference type="PANTHER" id="PTHR21236">
    <property type="entry name" value="GOLGI MEMBRANE PROTEIN YIP1"/>
    <property type="match status" value="1"/>
</dbReference>
<dbReference type="EMBL" id="JBAMMX010000004">
    <property type="protein sequence ID" value="KAK6942611.1"/>
    <property type="molecule type" value="Genomic_DNA"/>
</dbReference>
<dbReference type="AlphaFoldDB" id="A0AAN8W748"/>
<name>A0AAN8W748_9MAGN</name>
<feature type="transmembrane region" description="Helical" evidence="6">
    <location>
        <begin position="113"/>
        <end position="134"/>
    </location>
</feature>
<keyword evidence="8" id="KW-1185">Reference proteome</keyword>
<reference evidence="7 8" key="1">
    <citation type="submission" date="2023-12" db="EMBL/GenBank/DDBJ databases">
        <title>A high-quality genome assembly for Dillenia turbinata (Dilleniales).</title>
        <authorList>
            <person name="Chanderbali A."/>
        </authorList>
    </citation>
    <scope>NUCLEOTIDE SEQUENCE [LARGE SCALE GENOMIC DNA]</scope>
    <source>
        <strain evidence="7">LSX21</strain>
        <tissue evidence="7">Leaf</tissue>
    </source>
</reference>
<keyword evidence="3 6" id="KW-0812">Transmembrane</keyword>
<organism evidence="7 8">
    <name type="scientific">Dillenia turbinata</name>
    <dbReference type="NCBI Taxonomy" id="194707"/>
    <lineage>
        <taxon>Eukaryota</taxon>
        <taxon>Viridiplantae</taxon>
        <taxon>Streptophyta</taxon>
        <taxon>Embryophyta</taxon>
        <taxon>Tracheophyta</taxon>
        <taxon>Spermatophyta</taxon>
        <taxon>Magnoliopsida</taxon>
        <taxon>eudicotyledons</taxon>
        <taxon>Gunneridae</taxon>
        <taxon>Pentapetalae</taxon>
        <taxon>Dilleniales</taxon>
        <taxon>Dilleniaceae</taxon>
        <taxon>Dillenia</taxon>
    </lineage>
</organism>
<proteinExistence type="inferred from homology"/>
<evidence type="ECO:0000313" key="8">
    <source>
        <dbReference type="Proteomes" id="UP001370490"/>
    </source>
</evidence>
<dbReference type="GO" id="GO:0005802">
    <property type="term" value="C:trans-Golgi network"/>
    <property type="evidence" value="ECO:0007669"/>
    <property type="project" value="TreeGrafter"/>
</dbReference>
<protein>
    <recommendedName>
        <fullName evidence="9">Protein YIP</fullName>
    </recommendedName>
</protein>
<sequence>MSKEFTIPPVIFPSGGNPNLVHRRVPTAPFSPPAPPYNFSRPIGVPAPTSLSDPPLLEELGINPHQIWTKARPIFNPFKTRTSSIHSEADLSGPFLFYVAFGLFQLLNGKLHFGVLLGWIFFGSVFIYIVFNMTSGRSDYLDLHRCLSLVGCCSLPLAIFSAVSVVLPARLAVATVFVWWSARVCVRLLVETAACGDEHQQEYTLVKLMGTSAESIKVDRAAEKMEDEEEDLFEINFEALNDMPPPHYWESYSTTTGDALLANCLLPISDLSNAVPLDLNHCESASSPRNSIAGIAPCHSSSSSSSFPGRSSFQMIAGIAPCHSSSSSSSPRRSSFRMIAGIAPCHSSSFSSSPRRSSFQMIAGIAPWTSIMGLDVSGAIGTQHLEDIKHAVWLKPLHHLKSLLSGDHVGAADLLYSASPLSTQNKARNQGTGALLGWV</sequence>
<evidence type="ECO:0000313" key="7">
    <source>
        <dbReference type="EMBL" id="KAK6942611.1"/>
    </source>
</evidence>
<comment type="subcellular location">
    <subcellularLocation>
        <location evidence="1">Membrane</location>
        <topology evidence="1">Multi-pass membrane protein</topology>
    </subcellularLocation>
</comment>
<evidence type="ECO:0008006" key="9">
    <source>
        <dbReference type="Google" id="ProtNLM"/>
    </source>
</evidence>
<dbReference type="GO" id="GO:0016020">
    <property type="term" value="C:membrane"/>
    <property type="evidence" value="ECO:0007669"/>
    <property type="project" value="UniProtKB-SubCell"/>
</dbReference>
<evidence type="ECO:0000256" key="6">
    <source>
        <dbReference type="SAM" id="Phobius"/>
    </source>
</evidence>
<dbReference type="Proteomes" id="UP001370490">
    <property type="component" value="Unassembled WGS sequence"/>
</dbReference>
<feature type="transmembrane region" description="Helical" evidence="6">
    <location>
        <begin position="146"/>
        <end position="167"/>
    </location>
</feature>
<accession>A0AAN8W748</accession>
<comment type="similarity">
    <text evidence="2">Belongs to the YIP1 family.</text>
</comment>
<evidence type="ECO:0000256" key="5">
    <source>
        <dbReference type="ARBA" id="ARBA00023136"/>
    </source>
</evidence>
<evidence type="ECO:0000256" key="2">
    <source>
        <dbReference type="ARBA" id="ARBA00010596"/>
    </source>
</evidence>
<dbReference type="GO" id="GO:0006888">
    <property type="term" value="P:endoplasmic reticulum to Golgi vesicle-mediated transport"/>
    <property type="evidence" value="ECO:0007669"/>
    <property type="project" value="InterPro"/>
</dbReference>
<evidence type="ECO:0000256" key="4">
    <source>
        <dbReference type="ARBA" id="ARBA00022989"/>
    </source>
</evidence>
<keyword evidence="5 6" id="KW-0472">Membrane</keyword>
<dbReference type="GO" id="GO:0048280">
    <property type="term" value="P:vesicle fusion with Golgi apparatus"/>
    <property type="evidence" value="ECO:0007669"/>
    <property type="project" value="TreeGrafter"/>
</dbReference>
<comment type="caution">
    <text evidence="7">The sequence shown here is derived from an EMBL/GenBank/DDBJ whole genome shotgun (WGS) entry which is preliminary data.</text>
</comment>
<keyword evidence="4 6" id="KW-1133">Transmembrane helix</keyword>